<dbReference type="InterPro" id="IPR036291">
    <property type="entry name" value="NAD(P)-bd_dom_sf"/>
</dbReference>
<evidence type="ECO:0000256" key="2">
    <source>
        <dbReference type="SAM" id="MobiDB-lite"/>
    </source>
</evidence>
<feature type="domain" description="Polysaccharide biosynthesis protein CapD-like" evidence="4">
    <location>
        <begin position="287"/>
        <end position="573"/>
    </location>
</feature>
<dbReference type="PANTHER" id="PTHR43318">
    <property type="entry name" value="UDP-N-ACETYLGLUCOSAMINE 4,6-DEHYDRATASE"/>
    <property type="match status" value="1"/>
</dbReference>
<dbReference type="Gene3D" id="3.40.50.720">
    <property type="entry name" value="NAD(P)-binding Rossmann-like Domain"/>
    <property type="match status" value="2"/>
</dbReference>
<dbReference type="SUPFAM" id="SSF51735">
    <property type="entry name" value="NAD(P)-binding Rossmann-fold domains"/>
    <property type="match status" value="2"/>
</dbReference>
<comment type="caution">
    <text evidence="5">The sequence shown here is derived from an EMBL/GenBank/DDBJ whole genome shotgun (WGS) entry which is preliminary data.</text>
</comment>
<dbReference type="OrthoDB" id="9803111at2"/>
<dbReference type="RefSeq" id="WP_130357123.1">
    <property type="nucleotide sequence ID" value="NZ_SGXC01000001.1"/>
</dbReference>
<name>A0A4Q7NLL8_9BURK</name>
<feature type="transmembrane region" description="Helical" evidence="3">
    <location>
        <begin position="20"/>
        <end position="39"/>
    </location>
</feature>
<dbReference type="InterPro" id="IPR003869">
    <property type="entry name" value="Polysac_CapD-like"/>
</dbReference>
<dbReference type="Proteomes" id="UP000292445">
    <property type="component" value="Unassembled WGS sequence"/>
</dbReference>
<evidence type="ECO:0000313" key="6">
    <source>
        <dbReference type="Proteomes" id="UP000292445"/>
    </source>
</evidence>
<reference evidence="5 6" key="1">
    <citation type="submission" date="2019-02" db="EMBL/GenBank/DDBJ databases">
        <title>Genomic Encyclopedia of Type Strains, Phase IV (KMG-IV): sequencing the most valuable type-strain genomes for metagenomic binning, comparative biology and taxonomic classification.</title>
        <authorList>
            <person name="Goeker M."/>
        </authorList>
    </citation>
    <scope>NUCLEOTIDE SEQUENCE [LARGE SCALE GENOMIC DNA]</scope>
    <source>
        <strain evidence="5 6">K24</strain>
    </source>
</reference>
<keyword evidence="6" id="KW-1185">Reference proteome</keyword>
<organism evidence="5 6">
    <name type="scientific">Pigmentiphaga kullae</name>
    <dbReference type="NCBI Taxonomy" id="151784"/>
    <lineage>
        <taxon>Bacteria</taxon>
        <taxon>Pseudomonadati</taxon>
        <taxon>Pseudomonadota</taxon>
        <taxon>Betaproteobacteria</taxon>
        <taxon>Burkholderiales</taxon>
        <taxon>Alcaligenaceae</taxon>
        <taxon>Pigmentiphaga</taxon>
    </lineage>
</organism>
<dbReference type="Pfam" id="PF13727">
    <property type="entry name" value="CoA_binding_3"/>
    <property type="match status" value="1"/>
</dbReference>
<accession>A0A4Q7NLL8</accession>
<gene>
    <name evidence="5" type="ORF">EV675_2021</name>
</gene>
<proteinExistence type="inferred from homology"/>
<protein>
    <submittedName>
        <fullName evidence="5">FlaA1/EpsC-like NDP-sugar epimerase</fullName>
    </submittedName>
</protein>
<feature type="transmembrane region" description="Helical" evidence="3">
    <location>
        <begin position="84"/>
        <end position="107"/>
    </location>
</feature>
<evidence type="ECO:0000259" key="4">
    <source>
        <dbReference type="Pfam" id="PF02719"/>
    </source>
</evidence>
<keyword evidence="3" id="KW-0812">Transmembrane</keyword>
<dbReference type="Pfam" id="PF02719">
    <property type="entry name" value="Polysacc_synt_2"/>
    <property type="match status" value="1"/>
</dbReference>
<feature type="region of interest" description="Disordered" evidence="2">
    <location>
        <begin position="620"/>
        <end position="661"/>
    </location>
</feature>
<keyword evidence="3" id="KW-1133">Transmembrane helix</keyword>
<dbReference type="PANTHER" id="PTHR43318:SF1">
    <property type="entry name" value="POLYSACCHARIDE BIOSYNTHESIS PROTEIN EPSC-RELATED"/>
    <property type="match status" value="1"/>
</dbReference>
<feature type="transmembrane region" description="Helical" evidence="3">
    <location>
        <begin position="51"/>
        <end position="72"/>
    </location>
</feature>
<dbReference type="CDD" id="cd05237">
    <property type="entry name" value="UDP_invert_4-6DH_SDR_e"/>
    <property type="match status" value="1"/>
</dbReference>
<keyword evidence="3" id="KW-0472">Membrane</keyword>
<comment type="similarity">
    <text evidence="1">Belongs to the polysaccharide synthase family.</text>
</comment>
<sequence length="661" mass="72564">MQTKLRDFLLSLSRPQKIAVMLMADAIALPASLIAAFYLRLGDAGILQRYGISAPIIMALAAIPIFYLCGLYRNVVRYMDISMLRSTGFGLAVLAIGTYIACVLFNVPPPPRSTLLIYWFIAFSYVVTSRFGARHILRTPLRKHIVAPRVAIYGAGEAGFQLAVAMRTSHAYTPICFFDDDKRLANKHVGGLKVYALSRLSDIVRKYEVQQVILAIPSASPERRRTIVNHLSTLGIPVRTLPTMAEMVEGKVLESTIREVQVEDLLGRKPVPPRRDLFSKCVTGKSVLVTGAGGSIGSELCRQIESQKPTQLVLLDHSEYALYAIEHELRERFPATVLVAYMGNVCDNELVCRIVREHRVNTIYHAAAYKHVPLVENNMVAGIRNNVMGTWSVALAAAQNNVDTCVLVSTDKAVRPPNVMGASKRCAELIFQAFALRPNNRTVFSMVRFGNVLGSSGSVVPLFRNQIRRGGPMTVTHADVTRYFMLIPEAAQLVIQAGAMARGGEVFVLDMGEPVRIIDLARTMIQLSGLTEKGPGSPNGHIEIKVIGLRPGEKLYEELLIGGDTMASDHPRILCSREHYLTLGQLEPLLEALHTACRSGSSQAVRTALQKLVPEYTPYSLLSDRPATPMASEPATIPSREDRDASSAPSYKQNVVVGHPA</sequence>
<feature type="transmembrane region" description="Helical" evidence="3">
    <location>
        <begin position="113"/>
        <end position="133"/>
    </location>
</feature>
<evidence type="ECO:0000256" key="3">
    <source>
        <dbReference type="SAM" id="Phobius"/>
    </source>
</evidence>
<dbReference type="AlphaFoldDB" id="A0A4Q7NLL8"/>
<dbReference type="EMBL" id="SGXC01000001">
    <property type="protein sequence ID" value="RZS85989.1"/>
    <property type="molecule type" value="Genomic_DNA"/>
</dbReference>
<evidence type="ECO:0000313" key="5">
    <source>
        <dbReference type="EMBL" id="RZS85989.1"/>
    </source>
</evidence>
<evidence type="ECO:0000256" key="1">
    <source>
        <dbReference type="ARBA" id="ARBA00007430"/>
    </source>
</evidence>
<dbReference type="InterPro" id="IPR051203">
    <property type="entry name" value="Polysaccharide_Synthase-Rel"/>
</dbReference>